<dbReference type="PANTHER" id="PTHR47199:SF2">
    <property type="entry name" value="PHOTOSYSTEM II STABILITY_ASSEMBLY FACTOR HCF136, CHLOROPLASTIC"/>
    <property type="match status" value="1"/>
</dbReference>
<dbReference type="InterPro" id="IPR028203">
    <property type="entry name" value="PSII_CF48-like_dom"/>
</dbReference>
<evidence type="ECO:0000256" key="3">
    <source>
        <dbReference type="ARBA" id="ARBA00023276"/>
    </source>
</evidence>
<dbReference type="GO" id="GO:0015979">
    <property type="term" value="P:photosynthesis"/>
    <property type="evidence" value="ECO:0007669"/>
    <property type="project" value="UniProtKB-KW"/>
</dbReference>
<comment type="domain">
    <text evidence="4">A 7-bladed beta-propeller torus, about 55 by 55 Angstroms, with a depth of about 25 Angstroms and a central pore.</text>
</comment>
<dbReference type="GO" id="GO:0009523">
    <property type="term" value="C:photosystem II"/>
    <property type="evidence" value="ECO:0007669"/>
    <property type="project" value="UniProtKB-KW"/>
</dbReference>
<sequence>MLTVLKSFLKASLRTFQRARRARIGLVLAIALFTLGCSQVYLPAMDTNPWQTVAVPGEATLSDIAFTADRNHGWLVGSRSTLLETTDGGQSWTPRRLELDNPRYTFTSISFDGDEGWIAGQPTLLLHTTDGGQSWSSIELDPKLPGDPFLVTALGSAKAELATDIGAIYLTENGGRNWRALVQGAVGVVRNMNRNEDGRYIAVSSRGNFYSTWDPGQQVWQPHNRENSKRLQNAGFTKDGLLWLIARGGQLQFGQPDADYETWSDPIAPEPATSWGLLDMAYRTADEVWVSGGSGNLLMSPDGGETWVKDRDVEDVPTNFYRIKFLAPERGFILGERGYLLRYAGRPEAAESS</sequence>
<protein>
    <recommendedName>
        <fullName evidence="4 5">Photosystem II assembly protein Ycf48</fullName>
    </recommendedName>
</protein>
<proteinExistence type="inferred from homology"/>
<feature type="domain" description="Photosynthesis system II assembly factor Ycf48/Hcf136-like" evidence="6">
    <location>
        <begin position="43"/>
        <end position="343"/>
    </location>
</feature>
<dbReference type="PIRSF" id="PIRSF017875">
    <property type="entry name" value="PSII_HCF136"/>
    <property type="match status" value="1"/>
</dbReference>
<evidence type="ECO:0000256" key="2">
    <source>
        <dbReference type="ARBA" id="ARBA00022729"/>
    </source>
</evidence>
<keyword evidence="1 4" id="KW-0602">Photosynthesis</keyword>
<dbReference type="GO" id="GO:0031979">
    <property type="term" value="C:plasma membrane-derived thylakoid lumen"/>
    <property type="evidence" value="ECO:0007669"/>
    <property type="project" value="UniProtKB-SubCell"/>
</dbReference>
<dbReference type="HAMAP" id="MF_01348">
    <property type="entry name" value="Ycf48"/>
    <property type="match status" value="1"/>
</dbReference>
<keyword evidence="3 4" id="KW-0604">Photosystem II</keyword>
<organism evidence="7 8">
    <name type="scientific">Vasconcelosia minhoensis LEGE 07310</name>
    <dbReference type="NCBI Taxonomy" id="915328"/>
    <lineage>
        <taxon>Bacteria</taxon>
        <taxon>Bacillati</taxon>
        <taxon>Cyanobacteriota</taxon>
        <taxon>Cyanophyceae</taxon>
        <taxon>Nodosilineales</taxon>
        <taxon>Cymatolegaceae</taxon>
        <taxon>Vasconcelosia</taxon>
        <taxon>Vasconcelosia minhoensis</taxon>
    </lineage>
</organism>
<reference evidence="7" key="1">
    <citation type="submission" date="2020-10" db="EMBL/GenBank/DDBJ databases">
        <authorList>
            <person name="Castelo-Branco R."/>
            <person name="Eusebio N."/>
            <person name="Adriana R."/>
            <person name="Vieira A."/>
            <person name="Brugerolle De Fraissinette N."/>
            <person name="Rezende De Castro R."/>
            <person name="Schneider M.P."/>
            <person name="Vasconcelos V."/>
            <person name="Leao P.N."/>
        </authorList>
    </citation>
    <scope>NUCLEOTIDE SEQUENCE</scope>
    <source>
        <strain evidence="7">LEGE 07310</strain>
    </source>
</reference>
<comment type="similarity">
    <text evidence="4 5">Belongs to the Ycf48 family.</text>
</comment>
<evidence type="ECO:0000259" key="6">
    <source>
        <dbReference type="Pfam" id="PF14870"/>
    </source>
</evidence>
<keyword evidence="2 4" id="KW-0732">Signal</keyword>
<accession>A0A8J7AXU1</accession>
<evidence type="ECO:0000256" key="5">
    <source>
        <dbReference type="PIRNR" id="PIRNR017875"/>
    </source>
</evidence>
<evidence type="ECO:0000256" key="1">
    <source>
        <dbReference type="ARBA" id="ARBA00022531"/>
    </source>
</evidence>
<dbReference type="NCBIfam" id="NF010237">
    <property type="entry name" value="PRK13684.1"/>
    <property type="match status" value="1"/>
</dbReference>
<keyword evidence="8" id="KW-1185">Reference proteome</keyword>
<comment type="caution">
    <text evidence="7">The sequence shown here is derived from an EMBL/GenBank/DDBJ whole genome shotgun (WGS) entry which is preliminary data.</text>
</comment>
<comment type="function">
    <text evidence="4">A factor required for optimal assembly of photosystem II (PSII), acting in the early stages of PSII assembly. Also plays a role in replacement of photodamaged D1 (psbA). Assists YidC in synthesis of chlorophyll-binding proteins.</text>
</comment>
<dbReference type="InterPro" id="IPR016705">
    <property type="entry name" value="Ycf48/Hcf136"/>
</dbReference>
<gene>
    <name evidence="4" type="primary">ycf48</name>
    <name evidence="7" type="ORF">IQ241_12420</name>
</gene>
<evidence type="ECO:0000313" key="7">
    <source>
        <dbReference type="EMBL" id="MBE9078087.1"/>
    </source>
</evidence>
<dbReference type="CDD" id="cd15482">
    <property type="entry name" value="Sialidase_non-viral"/>
    <property type="match status" value="1"/>
</dbReference>
<dbReference type="RefSeq" id="WP_193907557.1">
    <property type="nucleotide sequence ID" value="NZ_JADEXG010000026.1"/>
</dbReference>
<evidence type="ECO:0000256" key="4">
    <source>
        <dbReference type="HAMAP-Rule" id="MF_01348"/>
    </source>
</evidence>
<dbReference type="AlphaFoldDB" id="A0A8J7AXU1"/>
<dbReference type="Gene3D" id="2.130.10.10">
    <property type="entry name" value="YVTN repeat-like/Quinoprotein amine dehydrogenase"/>
    <property type="match status" value="1"/>
</dbReference>
<dbReference type="InterPro" id="IPR015943">
    <property type="entry name" value="WD40/YVTN_repeat-like_dom_sf"/>
</dbReference>
<name>A0A8J7AXU1_9CYAN</name>
<dbReference type="Pfam" id="PF14870">
    <property type="entry name" value="PSII_BNR"/>
    <property type="match status" value="1"/>
</dbReference>
<dbReference type="SUPFAM" id="SSF110296">
    <property type="entry name" value="Oligoxyloglucan reducing end-specific cellobiohydrolase"/>
    <property type="match status" value="1"/>
</dbReference>
<evidence type="ECO:0000313" key="8">
    <source>
        <dbReference type="Proteomes" id="UP000636505"/>
    </source>
</evidence>
<keyword evidence="4" id="KW-0793">Thylakoid</keyword>
<dbReference type="PANTHER" id="PTHR47199">
    <property type="entry name" value="PHOTOSYSTEM II STABILITY/ASSEMBLY FACTOR HCF136, CHLOROPLASTIC"/>
    <property type="match status" value="1"/>
</dbReference>
<comment type="subcellular location">
    <subcellularLocation>
        <location evidence="4">Cellular thylakoid lumen</location>
    </subcellularLocation>
    <text evidence="4">Associated with a PSII precusor complex on the lumenal side of the thylakoid membrane.</text>
</comment>
<dbReference type="EMBL" id="JADEXG010000026">
    <property type="protein sequence ID" value="MBE9078087.1"/>
    <property type="molecule type" value="Genomic_DNA"/>
</dbReference>
<dbReference type="Proteomes" id="UP000636505">
    <property type="component" value="Unassembled WGS sequence"/>
</dbReference>